<dbReference type="OrthoDB" id="6247020at2759"/>
<organism evidence="1 2">
    <name type="scientific">Dictyocaulus viviparus</name>
    <name type="common">Bovine lungworm</name>
    <dbReference type="NCBI Taxonomy" id="29172"/>
    <lineage>
        <taxon>Eukaryota</taxon>
        <taxon>Metazoa</taxon>
        <taxon>Ecdysozoa</taxon>
        <taxon>Nematoda</taxon>
        <taxon>Chromadorea</taxon>
        <taxon>Rhabditida</taxon>
        <taxon>Rhabditina</taxon>
        <taxon>Rhabditomorpha</taxon>
        <taxon>Strongyloidea</taxon>
        <taxon>Metastrongylidae</taxon>
        <taxon>Dictyocaulus</taxon>
    </lineage>
</organism>
<dbReference type="Proteomes" id="UP000053766">
    <property type="component" value="Unassembled WGS sequence"/>
</dbReference>
<gene>
    <name evidence="1" type="ORF">DICVIV_04690</name>
</gene>
<reference evidence="2" key="2">
    <citation type="journal article" date="2016" name="Sci. Rep.">
        <title>Dictyocaulus viviparus genome, variome and transcriptome elucidate lungworm biology and support future intervention.</title>
        <authorList>
            <person name="McNulty S.N."/>
            <person name="Strube C."/>
            <person name="Rosa B.A."/>
            <person name="Martin J.C."/>
            <person name="Tyagi R."/>
            <person name="Choi Y.J."/>
            <person name="Wang Q."/>
            <person name="Hallsworth Pepin K."/>
            <person name="Zhang X."/>
            <person name="Ozersky P."/>
            <person name="Wilson R.K."/>
            <person name="Sternberg P.W."/>
            <person name="Gasser R.B."/>
            <person name="Mitreva M."/>
        </authorList>
    </citation>
    <scope>NUCLEOTIDE SEQUENCE [LARGE SCALE GENOMIC DNA]</scope>
    <source>
        <strain evidence="2">HannoverDv2000</strain>
    </source>
</reference>
<name>A0A0D8XZM3_DICVI</name>
<evidence type="ECO:0000313" key="1">
    <source>
        <dbReference type="EMBL" id="KJH49189.1"/>
    </source>
</evidence>
<keyword evidence="2" id="KW-1185">Reference proteome</keyword>
<evidence type="ECO:0000313" key="2">
    <source>
        <dbReference type="Proteomes" id="UP000053766"/>
    </source>
</evidence>
<proteinExistence type="predicted"/>
<reference evidence="1 2" key="1">
    <citation type="submission" date="2013-11" db="EMBL/GenBank/DDBJ databases">
        <title>Draft genome of the bovine lungworm Dictyocaulus viviparus.</title>
        <authorList>
            <person name="Mitreva M."/>
        </authorList>
    </citation>
    <scope>NUCLEOTIDE SEQUENCE [LARGE SCALE GENOMIC DNA]</scope>
    <source>
        <strain evidence="1 2">HannoverDv2000</strain>
    </source>
</reference>
<dbReference type="AlphaFoldDB" id="A0A0D8XZM3"/>
<accession>A0A0D8XZM3</accession>
<protein>
    <submittedName>
        <fullName evidence="1">Uncharacterized protein</fullName>
    </submittedName>
</protein>
<sequence length="98" mass="11077">MRQSTIGSGLNTCGPYKGTRIPTCLNSNPLPEHPRIYERDHIHSKSWNVESTNGASSPLQRRGNYQYYQTITKRLVFTRALALKSPPTTPTNVRTCDE</sequence>
<dbReference type="EMBL" id="KN716243">
    <property type="protein sequence ID" value="KJH49189.1"/>
    <property type="molecule type" value="Genomic_DNA"/>
</dbReference>